<sequence length="244" mass="26569">MSTAVSDKQPWVRRVPAPLFVAAYGALVILVIFGVAMAASRTTASSPAAAELPQPERPFNPAPADPGNVAASIRPNLIDNVRVGETNSGAMMRGDVVDGALDDSTEIAGHLSRLLEQNCLDTVTLTSKSGMRFNFWGFCFSTLPPETLAQYIDFGVAEGADSVSFVDYASHNHFRVITLNWMDVDDADALSKRWLDVERPDEIDRVTFNGYTDDEVVVVDNDKETGEHLKRWPLLANPVTNAGE</sequence>
<dbReference type="EMBL" id="JACDTZ010000001">
    <property type="protein sequence ID" value="MBA5244123.1"/>
    <property type="molecule type" value="Genomic_DNA"/>
</dbReference>
<gene>
    <name evidence="3" type="ORF">H0193_04700</name>
</gene>
<reference evidence="3 4" key="1">
    <citation type="submission" date="2020-07" db="EMBL/GenBank/DDBJ databases">
        <title>Draft genome and description of Corynebacterium haemomassiliense strain Marseile-Q3615 sp. nov.</title>
        <authorList>
            <person name="Boxberger M."/>
            <person name="La Scola B."/>
        </authorList>
    </citation>
    <scope>NUCLEOTIDE SEQUENCE [LARGE SCALE GENOMIC DNA]</scope>
    <source>
        <strain evidence="3 4">Marseille-Q3615</strain>
    </source>
</reference>
<keyword evidence="2" id="KW-0472">Membrane</keyword>
<keyword evidence="2" id="KW-1133">Transmembrane helix</keyword>
<dbReference type="RefSeq" id="WP_181888785.1">
    <property type="nucleotide sequence ID" value="NZ_CP170998.1"/>
</dbReference>
<protein>
    <submittedName>
        <fullName evidence="3">Uncharacterized protein</fullName>
    </submittedName>
</protein>
<feature type="region of interest" description="Disordered" evidence="1">
    <location>
        <begin position="46"/>
        <end position="66"/>
    </location>
</feature>
<feature type="transmembrane region" description="Helical" evidence="2">
    <location>
        <begin position="20"/>
        <end position="39"/>
    </location>
</feature>
<comment type="caution">
    <text evidence="3">The sequence shown here is derived from an EMBL/GenBank/DDBJ whole genome shotgun (WGS) entry which is preliminary data.</text>
</comment>
<keyword evidence="2" id="KW-0812">Transmembrane</keyword>
<evidence type="ECO:0000313" key="4">
    <source>
        <dbReference type="Proteomes" id="UP000523682"/>
    </source>
</evidence>
<name>A0A7W2EAH2_9CORY</name>
<evidence type="ECO:0000313" key="3">
    <source>
        <dbReference type="EMBL" id="MBA5244123.1"/>
    </source>
</evidence>
<dbReference type="Proteomes" id="UP000523682">
    <property type="component" value="Unassembled WGS sequence"/>
</dbReference>
<feature type="compositionally biased region" description="Pro residues" evidence="1">
    <location>
        <begin position="55"/>
        <end position="64"/>
    </location>
</feature>
<evidence type="ECO:0000256" key="1">
    <source>
        <dbReference type="SAM" id="MobiDB-lite"/>
    </source>
</evidence>
<organism evidence="3 4">
    <name type="scientific">Corynebacterium haemomassiliense</name>
    <dbReference type="NCBI Taxonomy" id="2754726"/>
    <lineage>
        <taxon>Bacteria</taxon>
        <taxon>Bacillati</taxon>
        <taxon>Actinomycetota</taxon>
        <taxon>Actinomycetes</taxon>
        <taxon>Mycobacteriales</taxon>
        <taxon>Corynebacteriaceae</taxon>
        <taxon>Corynebacterium</taxon>
    </lineage>
</organism>
<keyword evidence="4" id="KW-1185">Reference proteome</keyword>
<dbReference type="AlphaFoldDB" id="A0A7W2EAH2"/>
<accession>A0A7W2EAH2</accession>
<proteinExistence type="predicted"/>
<evidence type="ECO:0000256" key="2">
    <source>
        <dbReference type="SAM" id="Phobius"/>
    </source>
</evidence>